<name>A0ABV8WTS3_9BACI</name>
<feature type="transmembrane region" description="Helical" evidence="1">
    <location>
        <begin position="173"/>
        <end position="192"/>
    </location>
</feature>
<evidence type="ECO:0000313" key="3">
    <source>
        <dbReference type="Proteomes" id="UP001595882"/>
    </source>
</evidence>
<feature type="transmembrane region" description="Helical" evidence="1">
    <location>
        <begin position="77"/>
        <end position="96"/>
    </location>
</feature>
<proteinExistence type="predicted"/>
<keyword evidence="1" id="KW-1133">Transmembrane helix</keyword>
<keyword evidence="3" id="KW-1185">Reference proteome</keyword>
<dbReference type="Proteomes" id="UP001595882">
    <property type="component" value="Unassembled WGS sequence"/>
</dbReference>
<evidence type="ECO:0000256" key="1">
    <source>
        <dbReference type="SAM" id="Phobius"/>
    </source>
</evidence>
<dbReference type="EMBL" id="JBHSDT010000004">
    <property type="protein sequence ID" value="MFC4402997.1"/>
    <property type="molecule type" value="Genomic_DNA"/>
</dbReference>
<feature type="transmembrane region" description="Helical" evidence="1">
    <location>
        <begin position="22"/>
        <end position="47"/>
    </location>
</feature>
<dbReference type="Pfam" id="PF04854">
    <property type="entry name" value="DUF624"/>
    <property type="match status" value="1"/>
</dbReference>
<comment type="caution">
    <text evidence="2">The sequence shown here is derived from an EMBL/GenBank/DDBJ whole genome shotgun (WGS) entry which is preliminary data.</text>
</comment>
<accession>A0ABV8WTS3</accession>
<protein>
    <submittedName>
        <fullName evidence="2">YesL family protein</fullName>
    </submittedName>
</protein>
<evidence type="ECO:0000313" key="2">
    <source>
        <dbReference type="EMBL" id="MFC4402997.1"/>
    </source>
</evidence>
<feature type="transmembrane region" description="Helical" evidence="1">
    <location>
        <begin position="139"/>
        <end position="167"/>
    </location>
</feature>
<dbReference type="RefSeq" id="WP_390251118.1">
    <property type="nucleotide sequence ID" value="NZ_JBHSDT010000004.1"/>
</dbReference>
<keyword evidence="1" id="KW-0812">Transmembrane</keyword>
<reference evidence="3" key="1">
    <citation type="journal article" date="2019" name="Int. J. Syst. Evol. Microbiol.">
        <title>The Global Catalogue of Microorganisms (GCM) 10K type strain sequencing project: providing services to taxonomists for standard genome sequencing and annotation.</title>
        <authorList>
            <consortium name="The Broad Institute Genomics Platform"/>
            <consortium name="The Broad Institute Genome Sequencing Center for Infectious Disease"/>
            <person name="Wu L."/>
            <person name="Ma J."/>
        </authorList>
    </citation>
    <scope>NUCLEOTIDE SEQUENCE [LARGE SCALE GENOMIC DNA]</scope>
    <source>
        <strain evidence="3">CCUG 37865</strain>
    </source>
</reference>
<dbReference type="InterPro" id="IPR006938">
    <property type="entry name" value="DUF624"/>
</dbReference>
<feature type="transmembrane region" description="Helical" evidence="1">
    <location>
        <begin position="102"/>
        <end position="127"/>
    </location>
</feature>
<keyword evidence="1" id="KW-0472">Membrane</keyword>
<organism evidence="2 3">
    <name type="scientific">Gracilibacillus xinjiangensis</name>
    <dbReference type="NCBI Taxonomy" id="1193282"/>
    <lineage>
        <taxon>Bacteria</taxon>
        <taxon>Bacillati</taxon>
        <taxon>Bacillota</taxon>
        <taxon>Bacilli</taxon>
        <taxon>Bacillales</taxon>
        <taxon>Bacillaceae</taxon>
        <taxon>Gracilibacillus</taxon>
    </lineage>
</organism>
<gene>
    <name evidence="2" type="ORF">ACFOY7_07910</name>
</gene>
<sequence length="208" mass="24436">MHQDGYIYRTMVWITRLAYLNMLWIIFSIVGFIIFGLFPATTAMYAVERKWIRGNTSFAILPYFWSVYKKNFKDSNFIGLPFLLICSLIWINLQITEYMSPFIGNVLLFFLFSLCFLLIIVFLYVFPTFTHYDVRLIETIIFSFIIALSAPLQTILIIVNVLGFFLITLVFPGVFFLFAGSATSLITMWFAYRAMTRIETQREFVVRQ</sequence>